<evidence type="ECO:0000313" key="2">
    <source>
        <dbReference type="EMBL" id="KAK2075904.1"/>
    </source>
</evidence>
<accession>A0AAD9IDB6</accession>
<evidence type="ECO:0000313" key="3">
    <source>
        <dbReference type="Proteomes" id="UP001255856"/>
    </source>
</evidence>
<dbReference type="EMBL" id="JASFZW010000012">
    <property type="protein sequence ID" value="KAK2075904.1"/>
    <property type="molecule type" value="Genomic_DNA"/>
</dbReference>
<dbReference type="InterPro" id="IPR011989">
    <property type="entry name" value="ARM-like"/>
</dbReference>
<dbReference type="InterPro" id="IPR016024">
    <property type="entry name" value="ARM-type_fold"/>
</dbReference>
<comment type="caution">
    <text evidence="2">The sequence shown here is derived from an EMBL/GenBank/DDBJ whole genome shotgun (WGS) entry which is preliminary data.</text>
</comment>
<dbReference type="SUPFAM" id="SSF48371">
    <property type="entry name" value="ARM repeat"/>
    <property type="match status" value="1"/>
</dbReference>
<dbReference type="AlphaFoldDB" id="A0AAD9IDB6"/>
<name>A0AAD9IDB6_PROWI</name>
<sequence length="252" mass="26265">MKESSTFIECARNPAGVERLQVPGDWQAQTAALGTLPGLLDQCQGACARQHAVDGALSSLPLLRSPRSQVAIAAVAALRTLCKSRARELESVAETIIGALLGLAFPPRRSSFLTAASREALDALAGAARPRSLVLPLLSRLGSPAADAAVAWLASNLAQALLALARSTSPPVDRLVLERVACAAVAKRSSAAPAVQLAAWQVVVALYELLAQAPGAFLALVRAAGVPEDKARERKVGQLLQDPRTAHSRARA</sequence>
<dbReference type="Gene3D" id="1.25.10.10">
    <property type="entry name" value="Leucine-rich Repeat Variant"/>
    <property type="match status" value="1"/>
</dbReference>
<gene>
    <name evidence="2" type="ORF">QBZ16_001240</name>
</gene>
<protein>
    <submittedName>
        <fullName evidence="2">Uncharacterized protein</fullName>
    </submittedName>
</protein>
<keyword evidence="3" id="KW-1185">Reference proteome</keyword>
<feature type="region of interest" description="Disordered" evidence="1">
    <location>
        <begin position="232"/>
        <end position="252"/>
    </location>
</feature>
<proteinExistence type="predicted"/>
<evidence type="ECO:0000256" key="1">
    <source>
        <dbReference type="SAM" id="MobiDB-lite"/>
    </source>
</evidence>
<reference evidence="2" key="1">
    <citation type="submission" date="2021-01" db="EMBL/GenBank/DDBJ databases">
        <authorList>
            <person name="Eckstrom K.M.E."/>
        </authorList>
    </citation>
    <scope>NUCLEOTIDE SEQUENCE</scope>
    <source>
        <strain evidence="2">UVCC 0001</strain>
    </source>
</reference>
<organism evidence="2 3">
    <name type="scientific">Prototheca wickerhamii</name>
    <dbReference type="NCBI Taxonomy" id="3111"/>
    <lineage>
        <taxon>Eukaryota</taxon>
        <taxon>Viridiplantae</taxon>
        <taxon>Chlorophyta</taxon>
        <taxon>core chlorophytes</taxon>
        <taxon>Trebouxiophyceae</taxon>
        <taxon>Chlorellales</taxon>
        <taxon>Chlorellaceae</taxon>
        <taxon>Prototheca</taxon>
    </lineage>
</organism>
<dbReference type="Proteomes" id="UP001255856">
    <property type="component" value="Unassembled WGS sequence"/>
</dbReference>